<feature type="transmembrane region" description="Helical" evidence="6">
    <location>
        <begin position="72"/>
        <end position="89"/>
    </location>
</feature>
<evidence type="ECO:0000256" key="6">
    <source>
        <dbReference type="SAM" id="Phobius"/>
    </source>
</evidence>
<dbReference type="OrthoDB" id="9804822at2"/>
<keyword evidence="3 6" id="KW-0812">Transmembrane</keyword>
<dbReference type="KEGG" id="cber:B5D82_05055"/>
<feature type="transmembrane region" description="Helical" evidence="6">
    <location>
        <begin position="146"/>
        <end position="167"/>
    </location>
</feature>
<proteinExistence type="predicted"/>
<evidence type="ECO:0000256" key="4">
    <source>
        <dbReference type="ARBA" id="ARBA00022989"/>
    </source>
</evidence>
<keyword evidence="2" id="KW-1003">Cell membrane</keyword>
<organism evidence="7 8">
    <name type="scientific">Cognaticolwellia beringensis</name>
    <dbReference type="NCBI Taxonomy" id="1967665"/>
    <lineage>
        <taxon>Bacteria</taxon>
        <taxon>Pseudomonadati</taxon>
        <taxon>Pseudomonadota</taxon>
        <taxon>Gammaproteobacteria</taxon>
        <taxon>Alteromonadales</taxon>
        <taxon>Colwelliaceae</taxon>
        <taxon>Cognaticolwellia</taxon>
    </lineage>
</organism>
<evidence type="ECO:0000256" key="5">
    <source>
        <dbReference type="ARBA" id="ARBA00023136"/>
    </source>
</evidence>
<gene>
    <name evidence="7" type="ORF">B5D82_05055</name>
</gene>
<dbReference type="EMBL" id="CP020465">
    <property type="protein sequence ID" value="ASP47186.1"/>
    <property type="molecule type" value="Genomic_DNA"/>
</dbReference>
<dbReference type="PANTHER" id="PTHR30086">
    <property type="entry name" value="ARGININE EXPORTER PROTEIN ARGO"/>
    <property type="match status" value="1"/>
</dbReference>
<protein>
    <submittedName>
        <fullName evidence="7">LysE family translocator</fullName>
    </submittedName>
</protein>
<keyword evidence="4 6" id="KW-1133">Transmembrane helix</keyword>
<keyword evidence="5 6" id="KW-0472">Membrane</keyword>
<dbReference type="RefSeq" id="WP_081149702.1">
    <property type="nucleotide sequence ID" value="NZ_CP020465.1"/>
</dbReference>
<comment type="subcellular location">
    <subcellularLocation>
        <location evidence="1">Cell membrane</location>
        <topology evidence="1">Multi-pass membrane protein</topology>
    </subcellularLocation>
</comment>
<evidence type="ECO:0000256" key="2">
    <source>
        <dbReference type="ARBA" id="ARBA00022475"/>
    </source>
</evidence>
<feature type="transmembrane region" description="Helical" evidence="6">
    <location>
        <begin position="45"/>
        <end position="66"/>
    </location>
</feature>
<sequence length="206" mass="22715">MIDFTLLSLFIPTFFIVSITPGMCMTLAMSLGITIGVRKTFWMMYGELLGVATVAVASVLGVATIMTKWPQLFQGFKILGALYLLYVGVNMWRAKGKLATDSNQHLHSIKKRSLFQQGFFTAIANPKGWAFMISLLPPFISQTLPLMPQLSILVAVILMSEFICMTIYATGGKTIGKVLTKRNNVQLLNKISGSLMILVAIWLATI</sequence>
<evidence type="ECO:0000256" key="1">
    <source>
        <dbReference type="ARBA" id="ARBA00004651"/>
    </source>
</evidence>
<dbReference type="InterPro" id="IPR001123">
    <property type="entry name" value="LeuE-type"/>
</dbReference>
<evidence type="ECO:0000313" key="8">
    <source>
        <dbReference type="Proteomes" id="UP000202259"/>
    </source>
</evidence>
<dbReference type="GO" id="GO:0005886">
    <property type="term" value="C:plasma membrane"/>
    <property type="evidence" value="ECO:0007669"/>
    <property type="project" value="UniProtKB-SubCell"/>
</dbReference>
<feature type="transmembrane region" description="Helical" evidence="6">
    <location>
        <begin position="6"/>
        <end position="33"/>
    </location>
</feature>
<evidence type="ECO:0000313" key="7">
    <source>
        <dbReference type="EMBL" id="ASP47186.1"/>
    </source>
</evidence>
<accession>A0A222G5K5</accession>
<name>A0A222G5K5_9GAMM</name>
<dbReference type="GO" id="GO:0042970">
    <property type="term" value="F:homoserine transmembrane transporter activity"/>
    <property type="evidence" value="ECO:0007669"/>
    <property type="project" value="TreeGrafter"/>
</dbReference>
<reference evidence="7 8" key="1">
    <citation type="submission" date="2017-08" db="EMBL/GenBank/DDBJ databases">
        <title>Complete genome of Colwellia sp. NB097-1, a psychrophile bacterium ioslated from Bering Sea.</title>
        <authorList>
            <person name="Chen X."/>
        </authorList>
    </citation>
    <scope>NUCLEOTIDE SEQUENCE [LARGE SCALE GENOMIC DNA]</scope>
    <source>
        <strain evidence="7 8">NB097-1</strain>
    </source>
</reference>
<dbReference type="Proteomes" id="UP000202259">
    <property type="component" value="Chromosome"/>
</dbReference>
<dbReference type="AlphaFoldDB" id="A0A222G5K5"/>
<dbReference type="PIRSF" id="PIRSF006324">
    <property type="entry name" value="LeuE"/>
    <property type="match status" value="1"/>
</dbReference>
<dbReference type="Pfam" id="PF01810">
    <property type="entry name" value="LysE"/>
    <property type="match status" value="1"/>
</dbReference>
<feature type="transmembrane region" description="Helical" evidence="6">
    <location>
        <begin position="187"/>
        <end position="205"/>
    </location>
</feature>
<feature type="transmembrane region" description="Helical" evidence="6">
    <location>
        <begin position="119"/>
        <end position="140"/>
    </location>
</feature>
<keyword evidence="8" id="KW-1185">Reference proteome</keyword>
<dbReference type="PANTHER" id="PTHR30086:SF5">
    <property type="entry name" value="HOMOGENTISATE EXPORT PROTEIN"/>
    <property type="match status" value="1"/>
</dbReference>
<evidence type="ECO:0000256" key="3">
    <source>
        <dbReference type="ARBA" id="ARBA00022692"/>
    </source>
</evidence>